<dbReference type="STRING" id="307972.A0A2G8KXP7"/>
<dbReference type="InterPro" id="IPR000477">
    <property type="entry name" value="RT_dom"/>
</dbReference>
<dbReference type="PANTHER" id="PTHR33332">
    <property type="entry name" value="REVERSE TRANSCRIPTASE DOMAIN-CONTAINING PROTEIN"/>
    <property type="match status" value="1"/>
</dbReference>
<gene>
    <name evidence="2" type="ORF">BSL78_10424</name>
</gene>
<reference evidence="2 3" key="1">
    <citation type="journal article" date="2017" name="PLoS Biol.">
        <title>The sea cucumber genome provides insights into morphological evolution and visceral regeneration.</title>
        <authorList>
            <person name="Zhang X."/>
            <person name="Sun L."/>
            <person name="Yuan J."/>
            <person name="Sun Y."/>
            <person name="Gao Y."/>
            <person name="Zhang L."/>
            <person name="Li S."/>
            <person name="Dai H."/>
            <person name="Hamel J.F."/>
            <person name="Liu C."/>
            <person name="Yu Y."/>
            <person name="Liu S."/>
            <person name="Lin W."/>
            <person name="Guo K."/>
            <person name="Jin S."/>
            <person name="Xu P."/>
            <person name="Storey K.B."/>
            <person name="Huan P."/>
            <person name="Zhang T."/>
            <person name="Zhou Y."/>
            <person name="Zhang J."/>
            <person name="Lin C."/>
            <person name="Li X."/>
            <person name="Xing L."/>
            <person name="Huo D."/>
            <person name="Sun M."/>
            <person name="Wang L."/>
            <person name="Mercier A."/>
            <person name="Li F."/>
            <person name="Yang H."/>
            <person name="Xiang J."/>
        </authorList>
    </citation>
    <scope>NUCLEOTIDE SEQUENCE [LARGE SCALE GENOMIC DNA]</scope>
    <source>
        <strain evidence="2">Shaxun</strain>
        <tissue evidence="2">Muscle</tissue>
    </source>
</reference>
<evidence type="ECO:0000313" key="3">
    <source>
        <dbReference type="Proteomes" id="UP000230750"/>
    </source>
</evidence>
<dbReference type="Proteomes" id="UP000230750">
    <property type="component" value="Unassembled WGS sequence"/>
</dbReference>
<keyword evidence="3" id="KW-1185">Reference proteome</keyword>
<evidence type="ECO:0000313" key="2">
    <source>
        <dbReference type="EMBL" id="PIK52690.1"/>
    </source>
</evidence>
<sequence>MITIGNEGVKQCVTPNLPVISTIVNNSLITGDVPSAFKLAHVTPLTKKLSLDPTVLLNYRPVSNFPFVAKILEKVSSRLTSYLEHNGLQETHQSAYRKHHSTETALVRIQNDVMVALGGQKACLMVLLDLSAAFDTVDHLQLLSILSDLGVKSSALKWMTSYLSDRLQIVCLGKDSSDPQTLECGVPRVRSWGLCSSRYTRLHWVSSFDRRTWTITSMQTTRVSILCSTPMTLLSLCTV</sequence>
<proteinExistence type="predicted"/>
<protein>
    <recommendedName>
        <fullName evidence="1">Reverse transcriptase domain-containing protein</fullName>
    </recommendedName>
</protein>
<feature type="domain" description="Reverse transcriptase" evidence="1">
    <location>
        <begin position="58"/>
        <end position="187"/>
    </location>
</feature>
<dbReference type="AlphaFoldDB" id="A0A2G8KXP7"/>
<comment type="caution">
    <text evidence="2">The sequence shown here is derived from an EMBL/GenBank/DDBJ whole genome shotgun (WGS) entry which is preliminary data.</text>
</comment>
<evidence type="ECO:0000259" key="1">
    <source>
        <dbReference type="Pfam" id="PF00078"/>
    </source>
</evidence>
<accession>A0A2G8KXP7</accession>
<dbReference type="EMBL" id="MRZV01000317">
    <property type="protein sequence ID" value="PIK52690.1"/>
    <property type="molecule type" value="Genomic_DNA"/>
</dbReference>
<name>A0A2G8KXP7_STIJA</name>
<dbReference type="OrthoDB" id="10060997at2759"/>
<dbReference type="Pfam" id="PF00078">
    <property type="entry name" value="RVT_1"/>
    <property type="match status" value="1"/>
</dbReference>
<organism evidence="2 3">
    <name type="scientific">Stichopus japonicus</name>
    <name type="common">Sea cucumber</name>
    <dbReference type="NCBI Taxonomy" id="307972"/>
    <lineage>
        <taxon>Eukaryota</taxon>
        <taxon>Metazoa</taxon>
        <taxon>Echinodermata</taxon>
        <taxon>Eleutherozoa</taxon>
        <taxon>Echinozoa</taxon>
        <taxon>Holothuroidea</taxon>
        <taxon>Aspidochirotacea</taxon>
        <taxon>Aspidochirotida</taxon>
        <taxon>Stichopodidae</taxon>
        <taxon>Apostichopus</taxon>
    </lineage>
</organism>